<dbReference type="RefSeq" id="WP_048695751.1">
    <property type="nucleotide sequence ID" value="NZ_JBDORN010000006.1"/>
</dbReference>
<evidence type="ECO:0000256" key="2">
    <source>
        <dbReference type="RuleBase" id="RU003457"/>
    </source>
</evidence>
<evidence type="ECO:0000259" key="4">
    <source>
        <dbReference type="Pfam" id="PF17954"/>
    </source>
</evidence>
<dbReference type="Pfam" id="PF02678">
    <property type="entry name" value="Pirin"/>
    <property type="match status" value="1"/>
</dbReference>
<feature type="domain" description="Quercetin 2,3-dioxygenase C-terminal cupin" evidence="4">
    <location>
        <begin position="149"/>
        <end position="233"/>
    </location>
</feature>
<dbReference type="InterPro" id="IPR012093">
    <property type="entry name" value="Pirin"/>
</dbReference>
<dbReference type="Proteomes" id="UP000471447">
    <property type="component" value="Unassembled WGS sequence"/>
</dbReference>
<evidence type="ECO:0000313" key="5">
    <source>
        <dbReference type="EMBL" id="KAB6424691.1"/>
    </source>
</evidence>
<evidence type="ECO:0000313" key="6">
    <source>
        <dbReference type="Proteomes" id="UP000471447"/>
    </source>
</evidence>
<dbReference type="CDD" id="cd02910">
    <property type="entry name" value="cupin_Yhhw_N"/>
    <property type="match status" value="1"/>
</dbReference>
<protein>
    <submittedName>
        <fullName evidence="5">Pirin family protein</fullName>
    </submittedName>
</protein>
<dbReference type="AlphaFoldDB" id="A0A7J5QTI2"/>
<dbReference type="InterPro" id="IPR014710">
    <property type="entry name" value="RmlC-like_jellyroll"/>
</dbReference>
<sequence>MKYIVDKAETRGYFDHGWLKTYHTFSFADYYNPGRMQFGALRVLNDDTVAPGKGFGMHPHNNMEVVSIPLQGYLRHGDNVKNERTITPGEIQVMSTGSGMFHSEYNGSMTEVLKFLQIWVVPGVRNTEPKYHNYDIRPFLKHNELCTFISPEGGETPAHLLQDAWFSMGTFDAGQEITYRLNKKNTGVYIFVLEGSINVQDVPLSRRDGIGVWEVEETLIRSVSGSSVLAIEVPVE</sequence>
<proteinExistence type="inferred from homology"/>
<dbReference type="InterPro" id="IPR041602">
    <property type="entry name" value="Quercetinase_C"/>
</dbReference>
<dbReference type="Pfam" id="PF17954">
    <property type="entry name" value="Pirin_C_2"/>
    <property type="match status" value="1"/>
</dbReference>
<comment type="similarity">
    <text evidence="1 2">Belongs to the pirin family.</text>
</comment>
<dbReference type="SUPFAM" id="SSF51182">
    <property type="entry name" value="RmlC-like cupins"/>
    <property type="match status" value="1"/>
</dbReference>
<evidence type="ECO:0000256" key="1">
    <source>
        <dbReference type="ARBA" id="ARBA00008416"/>
    </source>
</evidence>
<organism evidence="5 6">
    <name type="scientific">Bacteroides xylanisolvens</name>
    <dbReference type="NCBI Taxonomy" id="371601"/>
    <lineage>
        <taxon>Bacteria</taxon>
        <taxon>Pseudomonadati</taxon>
        <taxon>Bacteroidota</taxon>
        <taxon>Bacteroidia</taxon>
        <taxon>Bacteroidales</taxon>
        <taxon>Bacteroidaceae</taxon>
        <taxon>Bacteroides</taxon>
    </lineage>
</organism>
<dbReference type="InterPro" id="IPR003829">
    <property type="entry name" value="Pirin_N_dom"/>
</dbReference>
<gene>
    <name evidence="5" type="ORF">GAZ26_08190</name>
</gene>
<dbReference type="PANTHER" id="PTHR43212">
    <property type="entry name" value="QUERCETIN 2,3-DIOXYGENASE"/>
    <property type="match status" value="1"/>
</dbReference>
<dbReference type="InterPro" id="IPR011051">
    <property type="entry name" value="RmlC_Cupin_sf"/>
</dbReference>
<evidence type="ECO:0000259" key="3">
    <source>
        <dbReference type="Pfam" id="PF02678"/>
    </source>
</evidence>
<name>A0A7J5QTI2_9BACE</name>
<feature type="domain" description="Pirin N-terminal" evidence="3">
    <location>
        <begin position="12"/>
        <end position="120"/>
    </location>
</feature>
<reference evidence="5 6" key="1">
    <citation type="journal article" date="2019" name="Nat. Med.">
        <title>A library of human gut bacterial isolates paired with longitudinal multiomics data enables mechanistic microbiome research.</title>
        <authorList>
            <person name="Poyet M."/>
            <person name="Groussin M."/>
            <person name="Gibbons S.M."/>
            <person name="Avila-Pacheco J."/>
            <person name="Jiang X."/>
            <person name="Kearney S.M."/>
            <person name="Perrotta A.R."/>
            <person name="Berdy B."/>
            <person name="Zhao S."/>
            <person name="Lieberman T.D."/>
            <person name="Swanson P.K."/>
            <person name="Smith M."/>
            <person name="Roesemann S."/>
            <person name="Alexander J.E."/>
            <person name="Rich S.A."/>
            <person name="Livny J."/>
            <person name="Vlamakis H."/>
            <person name="Clish C."/>
            <person name="Bullock K."/>
            <person name="Deik A."/>
            <person name="Scott J."/>
            <person name="Pierce K.A."/>
            <person name="Xavier R.J."/>
            <person name="Alm E.J."/>
        </authorList>
    </citation>
    <scope>NUCLEOTIDE SEQUENCE [LARGE SCALE GENOMIC DNA]</scope>
    <source>
        <strain evidence="5 6">BIOML-A7</strain>
    </source>
</reference>
<dbReference type="EMBL" id="WDCG01000007">
    <property type="protein sequence ID" value="KAB6424691.1"/>
    <property type="molecule type" value="Genomic_DNA"/>
</dbReference>
<dbReference type="PANTHER" id="PTHR43212:SF3">
    <property type="entry name" value="QUERCETIN 2,3-DIOXYGENASE"/>
    <property type="match status" value="1"/>
</dbReference>
<comment type="caution">
    <text evidence="5">The sequence shown here is derived from an EMBL/GenBank/DDBJ whole genome shotgun (WGS) entry which is preliminary data.</text>
</comment>
<dbReference type="Gene3D" id="2.60.120.10">
    <property type="entry name" value="Jelly Rolls"/>
    <property type="match status" value="2"/>
</dbReference>
<accession>A0A7J5QTI2</accession>